<dbReference type="CDD" id="cd00854">
    <property type="entry name" value="NagA"/>
    <property type="match status" value="1"/>
</dbReference>
<dbReference type="SUPFAM" id="SSF51338">
    <property type="entry name" value="Composite domain of metallo-dependent hydrolases"/>
    <property type="match status" value="1"/>
</dbReference>
<dbReference type="PANTHER" id="PTHR11113:SF14">
    <property type="entry name" value="N-ACETYLGLUCOSAMINE-6-PHOSPHATE DEACETYLASE"/>
    <property type="match status" value="1"/>
</dbReference>
<feature type="binding site" evidence="10">
    <location>
        <begin position="342"/>
        <end position="344"/>
    </location>
    <ligand>
        <name>substrate</name>
    </ligand>
</feature>
<dbReference type="InterPro" id="IPR032466">
    <property type="entry name" value="Metal_Hydrolase"/>
</dbReference>
<feature type="active site" description="Proton donor/acceptor" evidence="9">
    <location>
        <position position="308"/>
    </location>
</feature>
<sequence length="428" mass="45954">MAAASTHSHTSNDARADSKPSSSGPITQFYNCRVLRDHQLVDDSLYIQNGKIIDPAKMFWDEQRIPDVRIDCKGGIVSPGYIDLQINGAYGFDFSNDTDIIEEAVSNISKGLLLQGCTAYCPTTVSSRPEVYHKVLAHLGPRAGSIEDGATILGAHVEGPFISPQKKGAHELATLRVAKNGLADFEECYGLNNLRKYAAYVTMAPEVEGVLESIPKLIKATGICISSGHSNATSAVANKAHTSGANMITHLFNAMHAFHQRDPGVIGLLGASESRPFYGIICDGIHVHPHSVMIAYYAHPAGACLVTDAMSAQSLPDGFYKLGEMDVDVHGGHVYIKGTNTIAGSVITMAECVRNFIKFTGASKVEALENATLHPAQMLGITDRKGTLDHGADADILVLDDNLFVQRVFVAGQEATEENVKFTKKALS</sequence>
<feature type="binding site" evidence="11">
    <location>
        <position position="158"/>
    </location>
    <ligand>
        <name>Zn(2+)</name>
        <dbReference type="ChEBI" id="CHEBI:29105"/>
    </ligand>
</feature>
<dbReference type="EC" id="3.5.1.25" evidence="2 8"/>
<dbReference type="EMBL" id="JANBUO010002858">
    <property type="protein sequence ID" value="KAJ2793562.1"/>
    <property type="molecule type" value="Genomic_DNA"/>
</dbReference>
<accession>A0A9W8HUN3</accession>
<dbReference type="Gene3D" id="2.30.40.10">
    <property type="entry name" value="Urease, subunit C, domain 1"/>
    <property type="match status" value="1"/>
</dbReference>
<evidence type="ECO:0000256" key="5">
    <source>
        <dbReference type="ARBA" id="ARBA00022801"/>
    </source>
</evidence>
<feature type="binding site" evidence="10">
    <location>
        <position position="286"/>
    </location>
    <ligand>
        <name>substrate</name>
    </ligand>
</feature>
<keyword evidence="5 8" id="KW-0378">Hydrolase</keyword>
<evidence type="ECO:0000256" key="2">
    <source>
        <dbReference type="ARBA" id="ARBA00011899"/>
    </source>
</evidence>
<proteinExistence type="inferred from homology"/>
<comment type="similarity">
    <text evidence="1 8">Belongs to the metallo-dependent hydrolases superfamily. NagA family.</text>
</comment>
<keyword evidence="4 11" id="KW-0479">Metal-binding</keyword>
<dbReference type="OrthoDB" id="10264777at2759"/>
<evidence type="ECO:0000256" key="6">
    <source>
        <dbReference type="ARBA" id="ARBA00023277"/>
    </source>
</evidence>
<feature type="binding site" evidence="10">
    <location>
        <position position="261"/>
    </location>
    <ligand>
        <name>substrate</name>
    </ligand>
</feature>
<dbReference type="AlphaFoldDB" id="A0A9W8HUN3"/>
<feature type="binding site" evidence="11">
    <location>
        <position position="229"/>
    </location>
    <ligand>
        <name>Zn(2+)</name>
        <dbReference type="ChEBI" id="CHEBI:29105"/>
    </ligand>
</feature>
<evidence type="ECO:0000256" key="10">
    <source>
        <dbReference type="PIRSR" id="PIRSR038994-2"/>
    </source>
</evidence>
<feature type="binding site" evidence="11">
    <location>
        <position position="250"/>
    </location>
    <ligand>
        <name>Zn(2+)</name>
        <dbReference type="ChEBI" id="CHEBI:29105"/>
    </ligand>
</feature>
<dbReference type="PANTHER" id="PTHR11113">
    <property type="entry name" value="N-ACETYLGLUCOSAMINE-6-PHOSPHATE DEACETYLASE"/>
    <property type="match status" value="1"/>
</dbReference>
<evidence type="ECO:0000256" key="4">
    <source>
        <dbReference type="ARBA" id="ARBA00022723"/>
    </source>
</evidence>
<dbReference type="InterPro" id="IPR003764">
    <property type="entry name" value="GlcNAc_6-P_deAcase"/>
</dbReference>
<gene>
    <name evidence="14" type="primary">NAG2_2</name>
    <name evidence="14" type="ORF">H4R20_006506</name>
</gene>
<comment type="catalytic activity">
    <reaction evidence="7 8">
        <text>N-acetyl-D-glucosamine 6-phosphate + H2O = D-glucosamine 6-phosphate + acetate</text>
        <dbReference type="Rhea" id="RHEA:22936"/>
        <dbReference type="ChEBI" id="CHEBI:15377"/>
        <dbReference type="ChEBI" id="CHEBI:30089"/>
        <dbReference type="ChEBI" id="CHEBI:57513"/>
        <dbReference type="ChEBI" id="CHEBI:58725"/>
        <dbReference type="EC" id="3.5.1.25"/>
    </reaction>
</comment>
<feature type="region of interest" description="Disordered" evidence="12">
    <location>
        <begin position="1"/>
        <end position="23"/>
    </location>
</feature>
<evidence type="ECO:0000256" key="3">
    <source>
        <dbReference type="ARBA" id="ARBA00018029"/>
    </source>
</evidence>
<evidence type="ECO:0000256" key="8">
    <source>
        <dbReference type="PIRNR" id="PIRNR038994"/>
    </source>
</evidence>
<dbReference type="PIRSF" id="PIRSF038994">
    <property type="entry name" value="NagA"/>
    <property type="match status" value="1"/>
</dbReference>
<feature type="binding site" evidence="10">
    <location>
        <begin position="253"/>
        <end position="254"/>
    </location>
    <ligand>
        <name>substrate</name>
    </ligand>
</feature>
<dbReference type="Proteomes" id="UP001140094">
    <property type="component" value="Unassembled WGS sequence"/>
</dbReference>
<comment type="caution">
    <text evidence="14">The sequence shown here is derived from an EMBL/GenBank/DDBJ whole genome shotgun (WGS) entry which is preliminary data.</text>
</comment>
<dbReference type="Pfam" id="PF01979">
    <property type="entry name" value="Amidohydro_1"/>
    <property type="match status" value="1"/>
</dbReference>
<evidence type="ECO:0000256" key="9">
    <source>
        <dbReference type="PIRSR" id="PIRSR038994-1"/>
    </source>
</evidence>
<feature type="domain" description="Amidohydrolase-related" evidence="13">
    <location>
        <begin position="76"/>
        <end position="413"/>
    </location>
</feature>
<keyword evidence="6 8" id="KW-0119">Carbohydrate metabolism</keyword>
<evidence type="ECO:0000256" key="1">
    <source>
        <dbReference type="ARBA" id="ARBA00010716"/>
    </source>
</evidence>
<evidence type="ECO:0000313" key="15">
    <source>
        <dbReference type="Proteomes" id="UP001140094"/>
    </source>
</evidence>
<dbReference type="NCBIfam" id="TIGR00221">
    <property type="entry name" value="nagA"/>
    <property type="match status" value="1"/>
</dbReference>
<comment type="cofactor">
    <cofactor evidence="11">
        <name>a divalent metal cation</name>
        <dbReference type="ChEBI" id="CHEBI:60240"/>
    </cofactor>
    <text evidence="11">Binds 1 divalent metal cation per subunit.</text>
</comment>
<protein>
    <recommendedName>
        <fullName evidence="3 8">N-acetylglucosamine-6-phosphate deacetylase</fullName>
        <ecNumber evidence="2 8">3.5.1.25</ecNumber>
    </recommendedName>
</protein>
<feature type="binding site" evidence="10">
    <location>
        <position position="169"/>
    </location>
    <ligand>
        <name>substrate</name>
    </ligand>
</feature>
<reference evidence="14" key="1">
    <citation type="submission" date="2022-07" db="EMBL/GenBank/DDBJ databases">
        <title>Phylogenomic reconstructions and comparative analyses of Kickxellomycotina fungi.</title>
        <authorList>
            <person name="Reynolds N.K."/>
            <person name="Stajich J.E."/>
            <person name="Barry K."/>
            <person name="Grigoriev I.V."/>
            <person name="Crous P."/>
            <person name="Smith M.E."/>
        </authorList>
    </citation>
    <scope>NUCLEOTIDE SEQUENCE</scope>
    <source>
        <strain evidence="14">NRRL 1565</strain>
    </source>
</reference>
<evidence type="ECO:0000256" key="7">
    <source>
        <dbReference type="ARBA" id="ARBA00047647"/>
    </source>
</evidence>
<dbReference type="GO" id="GO:0008448">
    <property type="term" value="F:N-acetylglucosamine-6-phosphate deacetylase activity"/>
    <property type="evidence" value="ECO:0007669"/>
    <property type="project" value="UniProtKB-UniRule"/>
</dbReference>
<keyword evidence="15" id="KW-1185">Reference proteome</keyword>
<dbReference type="InterPro" id="IPR006680">
    <property type="entry name" value="Amidohydro-rel"/>
</dbReference>
<dbReference type="Gene3D" id="3.20.20.140">
    <property type="entry name" value="Metal-dependent hydrolases"/>
    <property type="match status" value="1"/>
</dbReference>
<organism evidence="14 15">
    <name type="scientific">Coemansia guatemalensis</name>
    <dbReference type="NCBI Taxonomy" id="2761395"/>
    <lineage>
        <taxon>Eukaryota</taxon>
        <taxon>Fungi</taxon>
        <taxon>Fungi incertae sedis</taxon>
        <taxon>Zoopagomycota</taxon>
        <taxon>Kickxellomycotina</taxon>
        <taxon>Kickxellomycetes</taxon>
        <taxon>Kickxellales</taxon>
        <taxon>Kickxellaceae</taxon>
        <taxon>Coemansia</taxon>
    </lineage>
</organism>
<dbReference type="InterPro" id="IPR011059">
    <property type="entry name" value="Metal-dep_hydrolase_composite"/>
</dbReference>
<evidence type="ECO:0000313" key="14">
    <source>
        <dbReference type="EMBL" id="KAJ2793562.1"/>
    </source>
</evidence>
<name>A0A9W8HUN3_9FUNG</name>
<evidence type="ECO:0000256" key="11">
    <source>
        <dbReference type="PIRSR" id="PIRSR038994-3"/>
    </source>
</evidence>
<dbReference type="GO" id="GO:0006046">
    <property type="term" value="P:N-acetylglucosamine catabolic process"/>
    <property type="evidence" value="ECO:0007669"/>
    <property type="project" value="TreeGrafter"/>
</dbReference>
<evidence type="ECO:0000256" key="12">
    <source>
        <dbReference type="SAM" id="MobiDB-lite"/>
    </source>
</evidence>
<dbReference type="GO" id="GO:0046872">
    <property type="term" value="F:metal ion binding"/>
    <property type="evidence" value="ECO:0007669"/>
    <property type="project" value="UniProtKB-KW"/>
</dbReference>
<dbReference type="FunFam" id="3.20.20.140:FF:000065">
    <property type="entry name" value="N-acetylglucosamine-6-phosphate deacetylase"/>
    <property type="match status" value="1"/>
</dbReference>
<evidence type="ECO:0000259" key="13">
    <source>
        <dbReference type="Pfam" id="PF01979"/>
    </source>
</evidence>
<dbReference type="SUPFAM" id="SSF51556">
    <property type="entry name" value="Metallo-dependent hydrolases"/>
    <property type="match status" value="1"/>
</dbReference>